<keyword evidence="2" id="KW-1185">Reference proteome</keyword>
<organism evidence="1 2">
    <name type="scientific">Camellia lanceoleosa</name>
    <dbReference type="NCBI Taxonomy" id="1840588"/>
    <lineage>
        <taxon>Eukaryota</taxon>
        <taxon>Viridiplantae</taxon>
        <taxon>Streptophyta</taxon>
        <taxon>Embryophyta</taxon>
        <taxon>Tracheophyta</taxon>
        <taxon>Spermatophyta</taxon>
        <taxon>Magnoliopsida</taxon>
        <taxon>eudicotyledons</taxon>
        <taxon>Gunneridae</taxon>
        <taxon>Pentapetalae</taxon>
        <taxon>asterids</taxon>
        <taxon>Ericales</taxon>
        <taxon>Theaceae</taxon>
        <taxon>Camellia</taxon>
    </lineage>
</organism>
<comment type="caution">
    <text evidence="1">The sequence shown here is derived from an EMBL/GenBank/DDBJ whole genome shotgun (WGS) entry which is preliminary data.</text>
</comment>
<dbReference type="Proteomes" id="UP001060215">
    <property type="component" value="Chromosome 9"/>
</dbReference>
<evidence type="ECO:0000313" key="1">
    <source>
        <dbReference type="EMBL" id="KAI8003358.1"/>
    </source>
</evidence>
<proteinExistence type="predicted"/>
<accession>A0ACC0GS65</accession>
<gene>
    <name evidence="1" type="ORF">LOK49_LG08G00472</name>
</gene>
<name>A0ACC0GS65_9ERIC</name>
<dbReference type="EMBL" id="CM045766">
    <property type="protein sequence ID" value="KAI8003358.1"/>
    <property type="molecule type" value="Genomic_DNA"/>
</dbReference>
<protein>
    <submittedName>
        <fullName evidence="1">Protein RADIALIS-like 1</fullName>
    </submittedName>
</protein>
<evidence type="ECO:0000313" key="2">
    <source>
        <dbReference type="Proteomes" id="UP001060215"/>
    </source>
</evidence>
<sequence length="97" mass="11106">MGSNSSNWSAKQNKLFENALAIYGHMEAPERWENIARAVGGKSVEEVKRHYEMLVEDVNQIESGQVPLPYYKPVAGSNKGYKFMDDQEQRLKCLKLQ</sequence>
<reference evidence="1 2" key="1">
    <citation type="journal article" date="2022" name="Plant J.">
        <title>Chromosome-level genome of Camellia lanceoleosa provides a valuable resource for understanding genome evolution and self-incompatibility.</title>
        <authorList>
            <person name="Gong W."/>
            <person name="Xiao S."/>
            <person name="Wang L."/>
            <person name="Liao Z."/>
            <person name="Chang Y."/>
            <person name="Mo W."/>
            <person name="Hu G."/>
            <person name="Li W."/>
            <person name="Zhao G."/>
            <person name="Zhu H."/>
            <person name="Hu X."/>
            <person name="Ji K."/>
            <person name="Xiang X."/>
            <person name="Song Q."/>
            <person name="Yuan D."/>
            <person name="Jin S."/>
            <person name="Zhang L."/>
        </authorList>
    </citation>
    <scope>NUCLEOTIDE SEQUENCE [LARGE SCALE GENOMIC DNA]</scope>
    <source>
        <strain evidence="1">SQ_2022a</strain>
    </source>
</reference>